<dbReference type="GO" id="GO:0019888">
    <property type="term" value="F:protein phosphatase regulator activity"/>
    <property type="evidence" value="ECO:0007669"/>
    <property type="project" value="TreeGrafter"/>
</dbReference>
<feature type="region of interest" description="Disordered" evidence="3">
    <location>
        <begin position="337"/>
        <end position="408"/>
    </location>
</feature>
<dbReference type="Proteomes" id="UP000027361">
    <property type="component" value="Unassembled WGS sequence"/>
</dbReference>
<feature type="region of interest" description="Disordered" evidence="3">
    <location>
        <begin position="598"/>
        <end position="674"/>
    </location>
</feature>
<dbReference type="OMA" id="HAYIACE"/>
<evidence type="ECO:0000256" key="2">
    <source>
        <dbReference type="ARBA" id="ARBA00023306"/>
    </source>
</evidence>
<dbReference type="FunCoup" id="A0A066WJP8">
    <property type="interactions" value="448"/>
</dbReference>
<dbReference type="EMBL" id="JMSN01000018">
    <property type="protein sequence ID" value="KDN50850.1"/>
    <property type="molecule type" value="Genomic_DNA"/>
</dbReference>
<proteinExistence type="inferred from homology"/>
<dbReference type="Pfam" id="PF04499">
    <property type="entry name" value="SAPS"/>
    <property type="match status" value="1"/>
</dbReference>
<dbReference type="HOGENOM" id="CLU_003676_0_1_1"/>
<dbReference type="STRING" id="1037660.A0A066WJP8"/>
<feature type="compositionally biased region" description="Acidic residues" evidence="3">
    <location>
        <begin position="929"/>
        <end position="938"/>
    </location>
</feature>
<feature type="compositionally biased region" description="Polar residues" evidence="3">
    <location>
        <begin position="1022"/>
        <end position="1032"/>
    </location>
</feature>
<feature type="compositionally biased region" description="Low complexity" evidence="3">
    <location>
        <begin position="1071"/>
        <end position="1084"/>
    </location>
</feature>
<dbReference type="OrthoDB" id="10259133at2759"/>
<feature type="compositionally biased region" description="Basic and acidic residues" evidence="3">
    <location>
        <begin position="638"/>
        <end position="659"/>
    </location>
</feature>
<gene>
    <name evidence="4" type="ORF">K437DRAFT_290230</name>
</gene>
<dbReference type="GO" id="GO:0005634">
    <property type="term" value="C:nucleus"/>
    <property type="evidence" value="ECO:0007669"/>
    <property type="project" value="TreeGrafter"/>
</dbReference>
<dbReference type="InterPro" id="IPR007587">
    <property type="entry name" value="SAPS"/>
</dbReference>
<comment type="similarity">
    <text evidence="1">Belongs to the SAPS family.</text>
</comment>
<dbReference type="GO" id="GO:0019903">
    <property type="term" value="F:protein phosphatase binding"/>
    <property type="evidence" value="ECO:0007669"/>
    <property type="project" value="InterPro"/>
</dbReference>
<feature type="region of interest" description="Disordered" evidence="3">
    <location>
        <begin position="924"/>
        <end position="994"/>
    </location>
</feature>
<sequence>MFWKFGFAANSSIDTILDRPNVSLEDILDEDDLLQECKSQNTKLISFLQQPRILKRLLEHVVGDADVGGGQGPEWEEKVKFKYPYIASEVLSCDIWAIAEGLLADPKGLLEPFWDVILTYDADSPSAPTPHHSHPLFAASFKLPAHLDESASVPTSTPHASLGRTASDSAEPGPGKSVLAGYWAKVNGFLLDKKASEMLEFIKSLPMITERFAAHIETPAVIDLLYRIIQCEDTSPSAGIIDWLADHHLVLLLVDLLSPSHSPNIHNNTSELLKAVIALSAPSPSTLAQNADPSAPGFDSSMSSATGVANNRIVRDLAGEDVVRKMVTFMLDSADSAVDEPQIPSSETPAPVRASSTEEEAPMPLNPRDSPASESRVLEPTDPRRSPRPSPDSHRQDKSKAKAPEVAITQETRTSSLVTCISIFIELIRKNNSDYFEQHLFHTLRSHLLQRQQELSEQRTNKVSRVLEQSGTQEPPPDMNEEDDEMEGMEEAMAEVSEKLGIVHLGPMLGIISERLPDFQKLLTQPSESTAKLAMTIGPITPLSFERYRITELYAELLHCSNMALLNRAPGSGPQYSKQGTLMGGIDGLQVLAKALQGLDGNDGDDDASSTGVGHGQDPSGPVSMHQSSTPLEQGTEASKDAEADAPMRRSRHLREESKVGTSDSGEFMGDESTDTADASFTAVTGENSSFTLGIVDASPPSADDDTTAEVTDGVIQLSLHQRAQHLSNGAVHIEAPNESDLFVGELLKKRFHECSVIPSILQLFFDHHWNNFLHNVVYDILQQFFNGRMNGGYNERLTISVFAEGELCKRIIEGHHANEESANGPRKIRLGYMGHLNLIAEETVKLLERYPQEIAKAVESTMPQPEWHELLQTLQINRQKESGPLAGGRPSIGASITGIGFVTNGETAGSAEENTFASYLSSQIGNQSDDDDSDEDSGWIGARVGRSGHADAEGFDDSFQPIAHTGGDNDFDDDWGPFAGSSDPPTAESSNPFAQNLTSADWAAQFHREASSAAFDDPDAQANSDSASPSSRDNDDPFVDFFDPEFRNKDLIISPPAGNVVAERARRRSSASSGSSDPSAAQAVHAEEPFGPGVNATKTETTDDGRLVRTIDDGVGGQIQVAVPLDDVALAVASEAAQREDASIPKPAAEDGESAKAASSEDIALS</sequence>
<organism evidence="4 5">
    <name type="scientific">Tilletiaria anomala (strain ATCC 24038 / CBS 436.72 / UBC 951)</name>
    <dbReference type="NCBI Taxonomy" id="1037660"/>
    <lineage>
        <taxon>Eukaryota</taxon>
        <taxon>Fungi</taxon>
        <taxon>Dikarya</taxon>
        <taxon>Basidiomycota</taxon>
        <taxon>Ustilaginomycotina</taxon>
        <taxon>Exobasidiomycetes</taxon>
        <taxon>Georgefischeriales</taxon>
        <taxon>Tilletiariaceae</taxon>
        <taxon>Tilletiaria</taxon>
    </lineage>
</organism>
<evidence type="ECO:0000256" key="1">
    <source>
        <dbReference type="ARBA" id="ARBA00006180"/>
    </source>
</evidence>
<feature type="region of interest" description="Disordered" evidence="3">
    <location>
        <begin position="150"/>
        <end position="174"/>
    </location>
</feature>
<evidence type="ECO:0000256" key="3">
    <source>
        <dbReference type="SAM" id="MobiDB-lite"/>
    </source>
</evidence>
<dbReference type="PANTHER" id="PTHR12634:SF8">
    <property type="entry name" value="FIERY MOUNTAIN, ISOFORM D"/>
    <property type="match status" value="1"/>
</dbReference>
<protein>
    <submittedName>
        <fullName evidence="4">SAPS-domain-containing protein</fullName>
    </submittedName>
</protein>
<feature type="compositionally biased region" description="Basic and acidic residues" evidence="3">
    <location>
        <begin position="376"/>
        <end position="403"/>
    </location>
</feature>
<reference evidence="4 5" key="1">
    <citation type="submission" date="2014-05" db="EMBL/GenBank/DDBJ databases">
        <title>Draft genome sequence of a rare smut relative, Tilletiaria anomala UBC 951.</title>
        <authorList>
            <consortium name="DOE Joint Genome Institute"/>
            <person name="Toome M."/>
            <person name="Kuo A."/>
            <person name="Henrissat B."/>
            <person name="Lipzen A."/>
            <person name="Tritt A."/>
            <person name="Yoshinaga Y."/>
            <person name="Zane M."/>
            <person name="Barry K."/>
            <person name="Grigoriev I.V."/>
            <person name="Spatafora J.W."/>
            <person name="Aimea M.C."/>
        </authorList>
    </citation>
    <scope>NUCLEOTIDE SEQUENCE [LARGE SCALE GENOMIC DNA]</scope>
    <source>
        <strain evidence="4 5">UBC 951</strain>
    </source>
</reference>
<dbReference type="RefSeq" id="XP_013244602.1">
    <property type="nucleotide sequence ID" value="XM_013389148.1"/>
</dbReference>
<dbReference type="PANTHER" id="PTHR12634">
    <property type="entry name" value="SIT4 YEAST -ASSOCIATING PROTEIN-RELATED"/>
    <property type="match status" value="1"/>
</dbReference>
<feature type="compositionally biased region" description="Polar residues" evidence="3">
    <location>
        <begin position="152"/>
        <end position="168"/>
    </location>
</feature>
<accession>A0A066WJP8</accession>
<keyword evidence="2" id="KW-0131">Cell cycle</keyword>
<feature type="region of interest" description="Disordered" evidence="3">
    <location>
        <begin position="1136"/>
        <end position="1167"/>
    </location>
</feature>
<keyword evidence="5" id="KW-1185">Reference proteome</keyword>
<feature type="region of interest" description="Disordered" evidence="3">
    <location>
        <begin position="1062"/>
        <end position="1106"/>
    </location>
</feature>
<feature type="compositionally biased region" description="Polar residues" evidence="3">
    <location>
        <begin position="625"/>
        <end position="637"/>
    </location>
</feature>
<comment type="caution">
    <text evidence="4">The sequence shown here is derived from an EMBL/GenBank/DDBJ whole genome shotgun (WGS) entry which is preliminary data.</text>
</comment>
<feature type="region of interest" description="Disordered" evidence="3">
    <location>
        <begin position="1013"/>
        <end position="1042"/>
    </location>
</feature>
<dbReference type="GeneID" id="25267016"/>
<evidence type="ECO:0000313" key="4">
    <source>
        <dbReference type="EMBL" id="KDN50850.1"/>
    </source>
</evidence>
<feature type="compositionally biased region" description="Polar residues" evidence="3">
    <location>
        <begin position="984"/>
        <end position="994"/>
    </location>
</feature>
<name>A0A066WJP8_TILAU</name>
<dbReference type="InParanoid" id="A0A066WJP8"/>
<dbReference type="GO" id="GO:0005829">
    <property type="term" value="C:cytosol"/>
    <property type="evidence" value="ECO:0007669"/>
    <property type="project" value="TreeGrafter"/>
</dbReference>
<evidence type="ECO:0000313" key="5">
    <source>
        <dbReference type="Proteomes" id="UP000027361"/>
    </source>
</evidence>
<dbReference type="AlphaFoldDB" id="A0A066WJP8"/>